<evidence type="ECO:0000313" key="9">
    <source>
        <dbReference type="EMBL" id="KFA60768.1"/>
    </source>
</evidence>
<feature type="transmembrane region" description="Helical" evidence="7">
    <location>
        <begin position="69"/>
        <end position="88"/>
    </location>
</feature>
<reference evidence="9 10" key="1">
    <citation type="journal article" date="2014" name="BMC Genomics">
        <title>Comparative genome sequencing reveals chemotype-specific gene clusters in the toxigenic black mold Stachybotrys.</title>
        <authorList>
            <person name="Semeiks J."/>
            <person name="Borek D."/>
            <person name="Otwinowski Z."/>
            <person name="Grishin N.V."/>
        </authorList>
    </citation>
    <scope>NUCLEOTIDE SEQUENCE [LARGE SCALE GENOMIC DNA]</scope>
    <source>
        <strain evidence="9 10">IBT 40285</strain>
    </source>
</reference>
<dbReference type="HOGENOM" id="CLU_028200_12_3_1"/>
<dbReference type="OMA" id="IPRERIW"/>
<proteinExistence type="inferred from homology"/>
<dbReference type="GO" id="GO:0016020">
    <property type="term" value="C:membrane"/>
    <property type="evidence" value="ECO:0007669"/>
    <property type="project" value="UniProtKB-SubCell"/>
</dbReference>
<dbReference type="EMBL" id="KL660890">
    <property type="protein sequence ID" value="KFA60768.1"/>
    <property type="molecule type" value="Genomic_DNA"/>
</dbReference>
<gene>
    <name evidence="9" type="ORF">S40285_06309</name>
</gene>
<dbReference type="PANTHER" id="PTHR33048:SF108">
    <property type="entry name" value="INTEGRAL MEMBRANE PROTEIN"/>
    <property type="match status" value="1"/>
</dbReference>
<keyword evidence="3 7" id="KW-1133">Transmembrane helix</keyword>
<feature type="transmembrane region" description="Helical" evidence="7">
    <location>
        <begin position="223"/>
        <end position="249"/>
    </location>
</feature>
<evidence type="ECO:0000256" key="3">
    <source>
        <dbReference type="ARBA" id="ARBA00022989"/>
    </source>
</evidence>
<dbReference type="OrthoDB" id="4682787at2759"/>
<dbReference type="InterPro" id="IPR049326">
    <property type="entry name" value="Rhodopsin_dom_fungi"/>
</dbReference>
<dbReference type="Pfam" id="PF20684">
    <property type="entry name" value="Fung_rhodopsin"/>
    <property type="match status" value="1"/>
</dbReference>
<evidence type="ECO:0000256" key="4">
    <source>
        <dbReference type="ARBA" id="ARBA00023136"/>
    </source>
</evidence>
<evidence type="ECO:0000256" key="2">
    <source>
        <dbReference type="ARBA" id="ARBA00022692"/>
    </source>
</evidence>
<evidence type="ECO:0000259" key="8">
    <source>
        <dbReference type="Pfam" id="PF20684"/>
    </source>
</evidence>
<keyword evidence="4 7" id="KW-0472">Membrane</keyword>
<feature type="region of interest" description="Disordered" evidence="6">
    <location>
        <begin position="431"/>
        <end position="455"/>
    </location>
</feature>
<dbReference type="STRING" id="1283841.A0A084Q9Y3"/>
<dbReference type="InterPro" id="IPR052337">
    <property type="entry name" value="SAT4-like"/>
</dbReference>
<comment type="similarity">
    <text evidence="5">Belongs to the SAT4 family.</text>
</comment>
<feature type="transmembrane region" description="Helical" evidence="7">
    <location>
        <begin position="193"/>
        <end position="211"/>
    </location>
</feature>
<dbReference type="InParanoid" id="A0A084Q9Y3"/>
<feature type="transmembrane region" description="Helical" evidence="7">
    <location>
        <begin position="108"/>
        <end position="132"/>
    </location>
</feature>
<evidence type="ECO:0000256" key="5">
    <source>
        <dbReference type="ARBA" id="ARBA00038359"/>
    </source>
</evidence>
<dbReference type="AlphaFoldDB" id="A0A084Q9Y3"/>
<dbReference type="Proteomes" id="UP000028524">
    <property type="component" value="Unassembled WGS sequence"/>
</dbReference>
<evidence type="ECO:0000256" key="7">
    <source>
        <dbReference type="SAM" id="Phobius"/>
    </source>
</evidence>
<protein>
    <recommendedName>
        <fullName evidence="8">Rhodopsin domain-containing protein</fullName>
    </recommendedName>
</protein>
<feature type="domain" description="Rhodopsin" evidence="8">
    <location>
        <begin position="50"/>
        <end position="284"/>
    </location>
</feature>
<comment type="subcellular location">
    <subcellularLocation>
        <location evidence="1">Membrane</location>
        <topology evidence="1">Multi-pass membrane protein</topology>
    </subcellularLocation>
</comment>
<feature type="transmembrane region" description="Helical" evidence="7">
    <location>
        <begin position="30"/>
        <end position="48"/>
    </location>
</feature>
<sequence>MASNADYPGAIPLPPGATPNAEHPYDCRQLLTLATACICIGLASLFFFTRVYVKIRILRTVLLEDVSCALAWVMITIFATCIIMMVRYGLGLHAWEVLPGTSEHLHKWLYITSIFYCPAAFFTKVTLLLLIARIFTVRRGVSTAIYVFINLLLLSYIIIEIMKILVCLPIHSFWDGTRGKCLSQPALFVTDNIIAIITDTVILLAPIPLTWSMRLPVHKKVKIMSIMGVGGIAVGLTVWRLVLAIQFLSATDVPWSLGLIIITTISELTLGIICSCFPTVNILIHSGKHANQYFLSHRVPDRNPLSRGLEGTTIWRSQKTTTTMAKDTPDASEPPLTNIDTQLAMLARPSPLLVHDGALEAGMQDGQGDEEDLMRYIQGRNSVSSATGRREGWLAGNTGLPNDTNNERINRPVDISLELSKITGNRVWDRIWDGQSNTDGSRAPSGAPSVDGREP</sequence>
<evidence type="ECO:0000256" key="6">
    <source>
        <dbReference type="SAM" id="MobiDB-lite"/>
    </source>
</evidence>
<keyword evidence="2 7" id="KW-0812">Transmembrane</keyword>
<feature type="transmembrane region" description="Helical" evidence="7">
    <location>
        <begin position="144"/>
        <end position="173"/>
    </location>
</feature>
<keyword evidence="10" id="KW-1185">Reference proteome</keyword>
<accession>A0A084Q9Y3</accession>
<dbReference type="PANTHER" id="PTHR33048">
    <property type="entry name" value="PTH11-LIKE INTEGRAL MEMBRANE PROTEIN (AFU_ORTHOLOGUE AFUA_5G11245)"/>
    <property type="match status" value="1"/>
</dbReference>
<name>A0A084Q9Y3_STAC4</name>
<organism evidence="9 10">
    <name type="scientific">Stachybotrys chlorohalonatus (strain IBT 40285)</name>
    <dbReference type="NCBI Taxonomy" id="1283841"/>
    <lineage>
        <taxon>Eukaryota</taxon>
        <taxon>Fungi</taxon>
        <taxon>Dikarya</taxon>
        <taxon>Ascomycota</taxon>
        <taxon>Pezizomycotina</taxon>
        <taxon>Sordariomycetes</taxon>
        <taxon>Hypocreomycetidae</taxon>
        <taxon>Hypocreales</taxon>
        <taxon>Stachybotryaceae</taxon>
        <taxon>Stachybotrys</taxon>
    </lineage>
</organism>
<feature type="transmembrane region" description="Helical" evidence="7">
    <location>
        <begin position="255"/>
        <end position="284"/>
    </location>
</feature>
<evidence type="ECO:0000313" key="10">
    <source>
        <dbReference type="Proteomes" id="UP000028524"/>
    </source>
</evidence>
<evidence type="ECO:0000256" key="1">
    <source>
        <dbReference type="ARBA" id="ARBA00004141"/>
    </source>
</evidence>